<evidence type="ECO:0000259" key="4">
    <source>
        <dbReference type="Pfam" id="PF22624"/>
    </source>
</evidence>
<evidence type="ECO:0000313" key="6">
    <source>
        <dbReference type="Proteomes" id="UP001163152"/>
    </source>
</evidence>
<comment type="similarity">
    <text evidence="1">Belongs to the P-Pant transferase superfamily. Gsp/Sfp/HetI/AcpT family.</text>
</comment>
<dbReference type="PANTHER" id="PTHR12215">
    <property type="entry name" value="PHOSPHOPANTETHEINE TRANSFERASE"/>
    <property type="match status" value="1"/>
</dbReference>
<sequence length="224" mass="25522">MHIWRAKLDCSTQQLEQFALLLSPDEQTRANRFRFPRDRQRFVAGRGILRLILSCYLPLAADQLEFSYSARGKPSLSSLQAATPLSFNVSHSHQIALYAITCNRLVGIDVEYNRPLQEMEQLAQRFFLPNEVALLNQCPIERRQALFFQLWTCKEAYLKATGEGLTGLKRVEITNLSDSIVAFAHNGHPTPNWSMMQFSPVVDYTAAIAIEGHPIPCMYYSLIQ</sequence>
<dbReference type="KEGG" id="tsin:OXH18_12735"/>
<dbReference type="InterPro" id="IPR008278">
    <property type="entry name" value="4-PPantetheinyl_Trfase_dom"/>
</dbReference>
<dbReference type="Proteomes" id="UP001163152">
    <property type="component" value="Chromosome"/>
</dbReference>
<dbReference type="GO" id="GO:0019878">
    <property type="term" value="P:lysine biosynthetic process via aminoadipic acid"/>
    <property type="evidence" value="ECO:0007669"/>
    <property type="project" value="TreeGrafter"/>
</dbReference>
<gene>
    <name evidence="5" type="ORF">OXH18_12735</name>
</gene>
<evidence type="ECO:0000256" key="2">
    <source>
        <dbReference type="ARBA" id="ARBA00022679"/>
    </source>
</evidence>
<keyword evidence="2 5" id="KW-0808">Transferase</keyword>
<protein>
    <submittedName>
        <fullName evidence="5">4'-phosphopantetheinyl transferase superfamily protein</fullName>
    </submittedName>
</protein>
<dbReference type="AlphaFoldDB" id="A0A9E8Z7T8"/>
<dbReference type="GO" id="GO:0005829">
    <property type="term" value="C:cytosol"/>
    <property type="evidence" value="ECO:0007669"/>
    <property type="project" value="TreeGrafter"/>
</dbReference>
<dbReference type="InterPro" id="IPR055066">
    <property type="entry name" value="AASDHPPT_N"/>
</dbReference>
<evidence type="ECO:0000256" key="1">
    <source>
        <dbReference type="ARBA" id="ARBA00010990"/>
    </source>
</evidence>
<dbReference type="Pfam" id="PF22624">
    <property type="entry name" value="AASDHPPT_N"/>
    <property type="match status" value="1"/>
</dbReference>
<feature type="domain" description="4'-phosphopantetheinyl transferase N-terminal" evidence="4">
    <location>
        <begin position="11"/>
        <end position="99"/>
    </location>
</feature>
<evidence type="ECO:0000313" key="5">
    <source>
        <dbReference type="EMBL" id="WAL58063.1"/>
    </source>
</evidence>
<dbReference type="PANTHER" id="PTHR12215:SF10">
    <property type="entry name" value="L-AMINOADIPATE-SEMIALDEHYDE DEHYDROGENASE-PHOSPHOPANTETHEINYL TRANSFERASE"/>
    <property type="match status" value="1"/>
</dbReference>
<organism evidence="5 6">
    <name type="scientific">Thermocoleostomius sinensis A174</name>
    <dbReference type="NCBI Taxonomy" id="2016057"/>
    <lineage>
        <taxon>Bacteria</taxon>
        <taxon>Bacillati</taxon>
        <taxon>Cyanobacteriota</taxon>
        <taxon>Cyanophyceae</taxon>
        <taxon>Oculatellales</taxon>
        <taxon>Oculatellaceae</taxon>
        <taxon>Thermocoleostomius</taxon>
    </lineage>
</organism>
<accession>A0A9E8Z7T8</accession>
<dbReference type="Gene3D" id="3.90.470.20">
    <property type="entry name" value="4'-phosphopantetheinyl transferase domain"/>
    <property type="match status" value="2"/>
</dbReference>
<dbReference type="RefSeq" id="WP_268607459.1">
    <property type="nucleotide sequence ID" value="NZ_CP113797.1"/>
</dbReference>
<name>A0A9E8Z7T8_9CYAN</name>
<reference evidence="5" key="1">
    <citation type="submission" date="2022-12" db="EMBL/GenBank/DDBJ databases">
        <title>Polyphasic identification of a Novel Hot-Spring Cyanobacterium Ocullathermofonsia sinensis gen nov. sp. nov. and Genomic Insights on its Adaptations to the Thermal Habitat.</title>
        <authorList>
            <person name="Daroch M."/>
            <person name="Tang J."/>
            <person name="Jiang Y."/>
        </authorList>
    </citation>
    <scope>NUCLEOTIDE SEQUENCE</scope>
    <source>
        <strain evidence="5">PKUAC-SCTA174</strain>
    </source>
</reference>
<dbReference type="GO" id="GO:0000287">
    <property type="term" value="F:magnesium ion binding"/>
    <property type="evidence" value="ECO:0007669"/>
    <property type="project" value="InterPro"/>
</dbReference>
<evidence type="ECO:0000259" key="3">
    <source>
        <dbReference type="Pfam" id="PF01648"/>
    </source>
</evidence>
<dbReference type="SUPFAM" id="SSF56214">
    <property type="entry name" value="4'-phosphopantetheinyl transferase"/>
    <property type="match status" value="2"/>
</dbReference>
<dbReference type="InterPro" id="IPR050559">
    <property type="entry name" value="P-Pant_transferase_sf"/>
</dbReference>
<proteinExistence type="inferred from homology"/>
<keyword evidence="6" id="KW-1185">Reference proteome</keyword>
<dbReference type="GO" id="GO:0008897">
    <property type="term" value="F:holo-[acyl-carrier-protein] synthase activity"/>
    <property type="evidence" value="ECO:0007669"/>
    <property type="project" value="InterPro"/>
</dbReference>
<feature type="domain" description="4'-phosphopantetheinyl transferase" evidence="3">
    <location>
        <begin position="106"/>
        <end position="208"/>
    </location>
</feature>
<dbReference type="InterPro" id="IPR037143">
    <property type="entry name" value="4-PPantetheinyl_Trfase_dom_sf"/>
</dbReference>
<dbReference type="Pfam" id="PF01648">
    <property type="entry name" value="ACPS"/>
    <property type="match status" value="1"/>
</dbReference>
<dbReference type="EMBL" id="CP113797">
    <property type="protein sequence ID" value="WAL58063.1"/>
    <property type="molecule type" value="Genomic_DNA"/>
</dbReference>